<dbReference type="Proteomes" id="UP000433652">
    <property type="component" value="Unassembled WGS sequence"/>
</dbReference>
<evidence type="ECO:0000256" key="1">
    <source>
        <dbReference type="ARBA" id="ARBA00004571"/>
    </source>
</evidence>
<dbReference type="GO" id="GO:0038023">
    <property type="term" value="F:signaling receptor activity"/>
    <property type="evidence" value="ECO:0007669"/>
    <property type="project" value="InterPro"/>
</dbReference>
<dbReference type="Pfam" id="PF00593">
    <property type="entry name" value="TonB_dep_Rec_b-barrel"/>
    <property type="match status" value="1"/>
</dbReference>
<accession>A0A6I4T0S4</accession>
<dbReference type="Pfam" id="PF07715">
    <property type="entry name" value="Plug"/>
    <property type="match status" value="1"/>
</dbReference>
<reference evidence="18 19" key="1">
    <citation type="submission" date="2019-12" db="EMBL/GenBank/DDBJ databases">
        <title>Genomic-based taxomic classification of the family Erythrobacteraceae.</title>
        <authorList>
            <person name="Xu L."/>
        </authorList>
    </citation>
    <scope>NUCLEOTIDE SEQUENCE [LARGE SCALE GENOMIC DNA]</scope>
    <source>
        <strain evidence="18 19">MCCC 1K01500</strain>
    </source>
</reference>
<keyword evidence="5" id="KW-0410">Iron transport</keyword>
<gene>
    <name evidence="18" type="ORF">GRI89_15040</name>
</gene>
<evidence type="ECO:0000256" key="12">
    <source>
        <dbReference type="ARBA" id="ARBA00023170"/>
    </source>
</evidence>
<organism evidence="18 19">
    <name type="scientific">Croceibacterium salegens</name>
    <dbReference type="NCBI Taxonomy" id="1737568"/>
    <lineage>
        <taxon>Bacteria</taxon>
        <taxon>Pseudomonadati</taxon>
        <taxon>Pseudomonadota</taxon>
        <taxon>Alphaproteobacteria</taxon>
        <taxon>Sphingomonadales</taxon>
        <taxon>Erythrobacteraceae</taxon>
        <taxon>Croceibacterium</taxon>
    </lineage>
</organism>
<evidence type="ECO:0000256" key="3">
    <source>
        <dbReference type="ARBA" id="ARBA00022448"/>
    </source>
</evidence>
<evidence type="ECO:0000313" key="18">
    <source>
        <dbReference type="EMBL" id="MXO60856.1"/>
    </source>
</evidence>
<dbReference type="PANTHER" id="PTHR32552">
    <property type="entry name" value="FERRICHROME IRON RECEPTOR-RELATED"/>
    <property type="match status" value="1"/>
</dbReference>
<dbReference type="GO" id="GO:0015344">
    <property type="term" value="F:siderophore uptake transmembrane transporter activity"/>
    <property type="evidence" value="ECO:0007669"/>
    <property type="project" value="TreeGrafter"/>
</dbReference>
<evidence type="ECO:0000256" key="13">
    <source>
        <dbReference type="ARBA" id="ARBA00023237"/>
    </source>
</evidence>
<keyword evidence="12 18" id="KW-0675">Receptor</keyword>
<keyword evidence="7" id="KW-0732">Signal</keyword>
<dbReference type="Gene3D" id="2.170.130.10">
    <property type="entry name" value="TonB-dependent receptor, plug domain"/>
    <property type="match status" value="1"/>
</dbReference>
<evidence type="ECO:0000256" key="11">
    <source>
        <dbReference type="ARBA" id="ARBA00023136"/>
    </source>
</evidence>
<comment type="subcellular location">
    <subcellularLocation>
        <location evidence="1 14">Cell outer membrane</location>
        <topology evidence="1 14">Multi-pass membrane protein</topology>
    </subcellularLocation>
</comment>
<evidence type="ECO:0000256" key="4">
    <source>
        <dbReference type="ARBA" id="ARBA00022452"/>
    </source>
</evidence>
<dbReference type="InterPro" id="IPR010105">
    <property type="entry name" value="TonB_sidphr_rcpt"/>
</dbReference>
<dbReference type="InterPro" id="IPR012910">
    <property type="entry name" value="Plug_dom"/>
</dbReference>
<dbReference type="GO" id="GO:0009279">
    <property type="term" value="C:cell outer membrane"/>
    <property type="evidence" value="ECO:0007669"/>
    <property type="project" value="UniProtKB-SubCell"/>
</dbReference>
<dbReference type="CDD" id="cd01347">
    <property type="entry name" value="ligand_gated_channel"/>
    <property type="match status" value="1"/>
</dbReference>
<evidence type="ECO:0000256" key="10">
    <source>
        <dbReference type="ARBA" id="ARBA00023077"/>
    </source>
</evidence>
<comment type="similarity">
    <text evidence="2 14 15">Belongs to the TonB-dependent receptor family.</text>
</comment>
<dbReference type="AlphaFoldDB" id="A0A6I4T0S4"/>
<dbReference type="InterPro" id="IPR000531">
    <property type="entry name" value="Beta-barrel_TonB"/>
</dbReference>
<evidence type="ECO:0000256" key="7">
    <source>
        <dbReference type="ARBA" id="ARBA00022729"/>
    </source>
</evidence>
<name>A0A6I4T0S4_9SPHN</name>
<feature type="domain" description="TonB-dependent receptor-like beta-barrel" evidence="16">
    <location>
        <begin position="205"/>
        <end position="637"/>
    </location>
</feature>
<dbReference type="Gene3D" id="2.40.170.20">
    <property type="entry name" value="TonB-dependent receptor, beta-barrel domain"/>
    <property type="match status" value="1"/>
</dbReference>
<protein>
    <submittedName>
        <fullName evidence="18">TonB-dependent siderophore receptor</fullName>
    </submittedName>
</protein>
<evidence type="ECO:0000256" key="8">
    <source>
        <dbReference type="ARBA" id="ARBA00023004"/>
    </source>
</evidence>
<sequence>MAPERDYLGSEIVVTATIGGYASDDGSTATKTPTPLIDVPQTVTTITQDQIEDQSLRGLNEALRYVPGVSLDTGEGHRDAVYLRGQSTTADFYIDGLRDDAQYYRPLYNIERIEVLKGANALIFGRGGGGGAINRVSKSADTMQNFGSLSASVDQFSAFSLGGDVNAPLGQGFAARLNATYEEFDSNRQFYEGRFIGVSPTVTAELGPDTRLTATYSYDDERRLTDRGIPSLNGEPLRGYDDTLFGDPDFNHSETTAHIARARLVHEFSQGLSANATVQYANYDLFYSNIVPAGATATTATLSGYQSGTERENLIGQANLVAQFDTGGAGHTVLLGVEAMSQESSSLRNQATFAGGASRVDVPLAETIFVPAFTVAPQRASMSDLSVFAAYVQEQLDLGIVQLVGGVRYERFDLTSEDLVTNTPGARLDERWNPRLGVIVKPSTSISLYASYSESFLPQSGDQFSLVDPQEELLDPEVFRNYEVGLKWLLQPELFLTAAVFRLDRSNTQAADPLNPGFIVLTGSTRVEGFEASLAGSVLPGLDVSLGYTYLDGEIRDDTTRAAAGTRLQQLPKHQASAWAHYDLTERFSLGAGLVHQSSQFASLSHTVTLPAYTRIDAAAYYNLTDNVALQLNIENLFDAGYFASAHGDNNIQPGKPFTARIGAKVSF</sequence>
<keyword evidence="6 14" id="KW-0812">Transmembrane</keyword>
<proteinExistence type="inferred from homology"/>
<dbReference type="OrthoDB" id="9760333at2"/>
<evidence type="ECO:0000259" key="17">
    <source>
        <dbReference type="Pfam" id="PF07715"/>
    </source>
</evidence>
<keyword evidence="4 14" id="KW-1134">Transmembrane beta strand</keyword>
<evidence type="ECO:0000259" key="16">
    <source>
        <dbReference type="Pfam" id="PF00593"/>
    </source>
</evidence>
<keyword evidence="13 14" id="KW-0998">Cell outer membrane</keyword>
<feature type="domain" description="TonB-dependent receptor plug" evidence="17">
    <location>
        <begin position="36"/>
        <end position="132"/>
    </location>
</feature>
<keyword evidence="3 14" id="KW-0813">Transport</keyword>
<keyword evidence="19" id="KW-1185">Reference proteome</keyword>
<comment type="caution">
    <text evidence="18">The sequence shown here is derived from an EMBL/GenBank/DDBJ whole genome shotgun (WGS) entry which is preliminary data.</text>
</comment>
<dbReference type="NCBIfam" id="TIGR01783">
    <property type="entry name" value="TonB-siderophor"/>
    <property type="match status" value="1"/>
</dbReference>
<dbReference type="InterPro" id="IPR037066">
    <property type="entry name" value="Plug_dom_sf"/>
</dbReference>
<evidence type="ECO:0000256" key="14">
    <source>
        <dbReference type="PROSITE-ProRule" id="PRU01360"/>
    </source>
</evidence>
<keyword evidence="9" id="KW-0406">Ion transport</keyword>
<dbReference type="InterPro" id="IPR036942">
    <property type="entry name" value="Beta-barrel_TonB_sf"/>
</dbReference>
<evidence type="ECO:0000256" key="6">
    <source>
        <dbReference type="ARBA" id="ARBA00022692"/>
    </source>
</evidence>
<evidence type="ECO:0000313" key="19">
    <source>
        <dbReference type="Proteomes" id="UP000433652"/>
    </source>
</evidence>
<evidence type="ECO:0000256" key="9">
    <source>
        <dbReference type="ARBA" id="ARBA00023065"/>
    </source>
</evidence>
<dbReference type="SUPFAM" id="SSF56935">
    <property type="entry name" value="Porins"/>
    <property type="match status" value="1"/>
</dbReference>
<evidence type="ECO:0000256" key="2">
    <source>
        <dbReference type="ARBA" id="ARBA00009810"/>
    </source>
</evidence>
<evidence type="ECO:0000256" key="5">
    <source>
        <dbReference type="ARBA" id="ARBA00022496"/>
    </source>
</evidence>
<dbReference type="GO" id="GO:0015891">
    <property type="term" value="P:siderophore transport"/>
    <property type="evidence" value="ECO:0007669"/>
    <property type="project" value="InterPro"/>
</dbReference>
<keyword evidence="11 14" id="KW-0472">Membrane</keyword>
<dbReference type="PANTHER" id="PTHR32552:SF68">
    <property type="entry name" value="FERRICHROME OUTER MEMBRANE TRANSPORTER_PHAGE RECEPTOR"/>
    <property type="match status" value="1"/>
</dbReference>
<evidence type="ECO:0000256" key="15">
    <source>
        <dbReference type="RuleBase" id="RU003357"/>
    </source>
</evidence>
<keyword evidence="8" id="KW-0408">Iron</keyword>
<dbReference type="PROSITE" id="PS52016">
    <property type="entry name" value="TONB_DEPENDENT_REC_3"/>
    <property type="match status" value="1"/>
</dbReference>
<dbReference type="InterPro" id="IPR039426">
    <property type="entry name" value="TonB-dep_rcpt-like"/>
</dbReference>
<dbReference type="EMBL" id="WTYM01000058">
    <property type="protein sequence ID" value="MXO60856.1"/>
    <property type="molecule type" value="Genomic_DNA"/>
</dbReference>
<keyword evidence="10 15" id="KW-0798">TonB box</keyword>